<evidence type="ECO:0000256" key="3">
    <source>
        <dbReference type="SAM" id="SignalP"/>
    </source>
</evidence>
<name>A0A8D8SG99_9HEMI</name>
<reference evidence="4" key="1">
    <citation type="submission" date="2021-05" db="EMBL/GenBank/DDBJ databases">
        <authorList>
            <person name="Alioto T."/>
            <person name="Alioto T."/>
            <person name="Gomez Garrido J."/>
        </authorList>
    </citation>
    <scope>NUCLEOTIDE SEQUENCE</scope>
</reference>
<evidence type="ECO:0000256" key="1">
    <source>
        <dbReference type="SAM" id="Coils"/>
    </source>
</evidence>
<keyword evidence="2" id="KW-0812">Transmembrane</keyword>
<evidence type="ECO:0008006" key="5">
    <source>
        <dbReference type="Google" id="ProtNLM"/>
    </source>
</evidence>
<evidence type="ECO:0000256" key="2">
    <source>
        <dbReference type="SAM" id="Phobius"/>
    </source>
</evidence>
<keyword evidence="2" id="KW-0472">Membrane</keyword>
<dbReference type="AlphaFoldDB" id="A0A8D8SG99"/>
<organism evidence="4">
    <name type="scientific">Cacopsylla melanoneura</name>
    <dbReference type="NCBI Taxonomy" id="428564"/>
    <lineage>
        <taxon>Eukaryota</taxon>
        <taxon>Metazoa</taxon>
        <taxon>Ecdysozoa</taxon>
        <taxon>Arthropoda</taxon>
        <taxon>Hexapoda</taxon>
        <taxon>Insecta</taxon>
        <taxon>Pterygota</taxon>
        <taxon>Neoptera</taxon>
        <taxon>Paraneoptera</taxon>
        <taxon>Hemiptera</taxon>
        <taxon>Sternorrhyncha</taxon>
        <taxon>Psylloidea</taxon>
        <taxon>Psyllidae</taxon>
        <taxon>Psyllinae</taxon>
        <taxon>Cacopsylla</taxon>
    </lineage>
</organism>
<feature type="coiled-coil region" evidence="1">
    <location>
        <begin position="473"/>
        <end position="525"/>
    </location>
</feature>
<feature type="chain" id="PRO_5034582837" description="Envelope protein" evidence="3">
    <location>
        <begin position="26"/>
        <end position="581"/>
    </location>
</feature>
<keyword evidence="1" id="KW-0175">Coiled coil</keyword>
<protein>
    <recommendedName>
        <fullName evidence="5">Envelope protein</fullName>
    </recommendedName>
</protein>
<keyword evidence="3" id="KW-0732">Signal</keyword>
<evidence type="ECO:0000313" key="4">
    <source>
        <dbReference type="EMBL" id="CAG6666446.1"/>
    </source>
</evidence>
<dbReference type="EMBL" id="HBUF01214240">
    <property type="protein sequence ID" value="CAG6666446.1"/>
    <property type="molecule type" value="Transcribed_RNA"/>
</dbReference>
<feature type="signal peptide" evidence="3">
    <location>
        <begin position="1"/>
        <end position="25"/>
    </location>
</feature>
<sequence>MVENLGTTTRWVLVVVVVMIKAITGEEIEIGEGVYLEDGKAIMYENSIPIVYEMQWGDKEDNLKMDKPIKWSACYRNSTCIVGKTLSEYKQAVDTQINNLEPKMWEEQRSKRFNIIGWLLKQCCGVASQDDFETLYRGEDRVEEHLEEMRKILHADHRGITNLVTNQKSLTEDFNGILNNTKHEVTNIMMEQVEFSEKEDIMMANLLSIYKQLNKVTLKIKKNLAASSCQNKKIPSTMINPITLRGDLKRIEERANKEEWQLAIPVEELGKYYGIPTAACVITKERLVVRIKIPLQRRGNQIKYYDAHKIPIADYNSTCEKNIPSSRILIDSSKQKYAWIMDDKFCKPETNQLCKSPRNLRWKKFKAINRETPTICQKDTTMKITHLGEDQFTITHPEKLKVQCGEERARPASIAEEVHGYIKIRIPCECKIQNEDQEVIIQKQFPCDERWTKNVTIWHVIPEEWIKDEKEAMEIMKNSSMNYQDKLKNLLSENWNVRRKFPQHTEEAEEEKEEENDEISYTKIKTKLQEYHMEWTTFITLILMIIIFRQPLIILLSRIARIGEKKQSDGHHITQMQLPSE</sequence>
<accession>A0A8D8SG99</accession>
<feature type="transmembrane region" description="Helical" evidence="2">
    <location>
        <begin position="535"/>
        <end position="556"/>
    </location>
</feature>
<keyword evidence="2" id="KW-1133">Transmembrane helix</keyword>
<proteinExistence type="predicted"/>